<dbReference type="AlphaFoldDB" id="A0A9D2RRV5"/>
<feature type="transmembrane region" description="Helical" evidence="1">
    <location>
        <begin position="26"/>
        <end position="45"/>
    </location>
</feature>
<keyword evidence="1" id="KW-0472">Membrane</keyword>
<proteinExistence type="predicted"/>
<name>A0A9D2RRV5_9FIRM</name>
<gene>
    <name evidence="2" type="ORF">H9787_08535</name>
</gene>
<protein>
    <submittedName>
        <fullName evidence="2">Uncharacterized protein</fullName>
    </submittedName>
</protein>
<comment type="caution">
    <text evidence="2">The sequence shown here is derived from an EMBL/GenBank/DDBJ whole genome shotgun (WGS) entry which is preliminary data.</text>
</comment>
<accession>A0A9D2RRV5</accession>
<dbReference type="Proteomes" id="UP000823824">
    <property type="component" value="Unassembled WGS sequence"/>
</dbReference>
<reference evidence="2" key="1">
    <citation type="journal article" date="2021" name="PeerJ">
        <title>Extensive microbial diversity within the chicken gut microbiome revealed by metagenomics and culture.</title>
        <authorList>
            <person name="Gilroy R."/>
            <person name="Ravi A."/>
            <person name="Getino M."/>
            <person name="Pursley I."/>
            <person name="Horton D.L."/>
            <person name="Alikhan N.F."/>
            <person name="Baker D."/>
            <person name="Gharbi K."/>
            <person name="Hall N."/>
            <person name="Watson M."/>
            <person name="Adriaenssens E.M."/>
            <person name="Foster-Nyarko E."/>
            <person name="Jarju S."/>
            <person name="Secka A."/>
            <person name="Antonio M."/>
            <person name="Oren A."/>
            <person name="Chaudhuri R.R."/>
            <person name="La Ragione R."/>
            <person name="Hildebrand F."/>
            <person name="Pallen M.J."/>
        </authorList>
    </citation>
    <scope>NUCLEOTIDE SEQUENCE</scope>
    <source>
        <strain evidence="2">ChiBcec18-1249</strain>
    </source>
</reference>
<keyword evidence="1" id="KW-1133">Transmembrane helix</keyword>
<organism evidence="2 3">
    <name type="scientific">Candidatus Oscillibacter excrementigallinarum</name>
    <dbReference type="NCBI Taxonomy" id="2838716"/>
    <lineage>
        <taxon>Bacteria</taxon>
        <taxon>Bacillati</taxon>
        <taxon>Bacillota</taxon>
        <taxon>Clostridia</taxon>
        <taxon>Eubacteriales</taxon>
        <taxon>Oscillospiraceae</taxon>
        <taxon>Oscillibacter</taxon>
    </lineage>
</organism>
<keyword evidence="1" id="KW-0812">Transmembrane</keyword>
<reference evidence="2" key="2">
    <citation type="submission" date="2021-04" db="EMBL/GenBank/DDBJ databases">
        <authorList>
            <person name="Gilroy R."/>
        </authorList>
    </citation>
    <scope>NUCLEOTIDE SEQUENCE</scope>
    <source>
        <strain evidence="2">ChiBcec18-1249</strain>
    </source>
</reference>
<evidence type="ECO:0000256" key="1">
    <source>
        <dbReference type="SAM" id="Phobius"/>
    </source>
</evidence>
<evidence type="ECO:0000313" key="3">
    <source>
        <dbReference type="Proteomes" id="UP000823824"/>
    </source>
</evidence>
<dbReference type="EMBL" id="DWZJ01000073">
    <property type="protein sequence ID" value="HJB13745.1"/>
    <property type="molecule type" value="Genomic_DNA"/>
</dbReference>
<sequence>MESERSKADLGLGVDPVQLRRELRRGAAWTVALVVVLIGVYYLILEPYMDPISERASRQTETSYQNRALEIAFTLPDGWEFAGEDQLEMMSQQLLANADGADGRQLMIAHKPGSMLNVHIQCLSGYKSQDLDGEHLKELVDQSQYIIPEVTVREWMDPIRLGKLTYEPLHIRHEMLGMDIDQYGLIAGHRDYVVMIFLTGEVSEHPETLLDAFS</sequence>
<evidence type="ECO:0000313" key="2">
    <source>
        <dbReference type="EMBL" id="HJB13745.1"/>
    </source>
</evidence>